<protein>
    <recommendedName>
        <fullName evidence="4 13">Pyruvate kinase</fullName>
        <ecNumber evidence="4 13">2.7.1.40</ecNumber>
    </recommendedName>
</protein>
<evidence type="ECO:0000256" key="3">
    <source>
        <dbReference type="ARBA" id="ARBA00008663"/>
    </source>
</evidence>
<evidence type="ECO:0000313" key="17">
    <source>
        <dbReference type="EMBL" id="CAD9422482.1"/>
    </source>
</evidence>
<feature type="domain" description="Pyruvate kinase barrel" evidence="15">
    <location>
        <begin position="92"/>
        <end position="412"/>
    </location>
</feature>
<evidence type="ECO:0000256" key="6">
    <source>
        <dbReference type="ARBA" id="ARBA00022723"/>
    </source>
</evidence>
<dbReference type="SUPFAM" id="SSF52935">
    <property type="entry name" value="PK C-terminal domain-like"/>
    <property type="match status" value="1"/>
</dbReference>
<evidence type="ECO:0000256" key="1">
    <source>
        <dbReference type="ARBA" id="ARBA00001958"/>
    </source>
</evidence>
<evidence type="ECO:0000256" key="8">
    <source>
        <dbReference type="ARBA" id="ARBA00022777"/>
    </source>
</evidence>
<keyword evidence="9" id="KW-0067">ATP-binding</keyword>
<dbReference type="PRINTS" id="PR01050">
    <property type="entry name" value="PYRUVTKNASE"/>
</dbReference>
<dbReference type="NCBIfam" id="NF004978">
    <property type="entry name" value="PRK06354.1"/>
    <property type="match status" value="1"/>
</dbReference>
<dbReference type="InterPro" id="IPR040442">
    <property type="entry name" value="Pyrv_kinase-like_dom_sf"/>
</dbReference>
<evidence type="ECO:0000259" key="15">
    <source>
        <dbReference type="Pfam" id="PF00224"/>
    </source>
</evidence>
<dbReference type="Gene3D" id="2.40.33.10">
    <property type="entry name" value="PK beta-barrel domain-like"/>
    <property type="match status" value="1"/>
</dbReference>
<evidence type="ECO:0000256" key="4">
    <source>
        <dbReference type="ARBA" id="ARBA00012142"/>
    </source>
</evidence>
<sequence>MVSLRTIVALALLGSTSSFTPITPRGMGSRVMHTSTMMAHKQTQAFTQIAQARGGGSMTPGAGAPATGGVPASLIASEPSKTGAHVGERWTKNTKQLATVGPASSTYAMLEKLFVAGVDVFRLNFSHGGHEEKAELVGIIRQLEANYNHPIGILADLQGPKQRVGVFESENGVVLVEGQKFRFDLDSELGTATRVQLPHPEIIGTLRPGDSLLIDDGKMRMTVIENGEGYVECRVDVGGKISNRKGVNTPTIVTPISPLTKKDREDLEFIKTLDVDWVALSFVQKPGDIQEMKDLIGDLPLKVMAKLEKPSAVTEYLEDIVALCDGIMVARGDLGVEMAVEDVPVIQKRIIRECQRQGTPVVVATQMLESMIESPTPTRAEASDVATAIYDGADAVMLSAESAAGQYPELAVQTQQKIISRVERSPYYRDANDRYSRHRPTEGTSTDAITISARSVAQTVGAKAIIVFTNSGTTVVRASNGRPSVPIIAITTEAKAARSLSLAWGVYSQVLDFNHDLAAQEFEALLGDAVTVATNKGFVTSPNDLVVVTAGIPFGIPGAVNTLRIVSGAGPGSWPRCYDSNGWTLKVKPAESAN</sequence>
<dbReference type="GO" id="GO:0000287">
    <property type="term" value="F:magnesium ion binding"/>
    <property type="evidence" value="ECO:0007669"/>
    <property type="project" value="InterPro"/>
</dbReference>
<evidence type="ECO:0000256" key="5">
    <source>
        <dbReference type="ARBA" id="ARBA00022679"/>
    </source>
</evidence>
<dbReference type="GO" id="GO:0016301">
    <property type="term" value="F:kinase activity"/>
    <property type="evidence" value="ECO:0007669"/>
    <property type="project" value="UniProtKB-KW"/>
</dbReference>
<evidence type="ECO:0000256" key="10">
    <source>
        <dbReference type="ARBA" id="ARBA00022842"/>
    </source>
</evidence>
<dbReference type="SUPFAM" id="SSF51621">
    <property type="entry name" value="Phosphoenolpyruvate/pyruvate domain"/>
    <property type="match status" value="1"/>
</dbReference>
<evidence type="ECO:0000256" key="11">
    <source>
        <dbReference type="ARBA" id="ARBA00023152"/>
    </source>
</evidence>
<dbReference type="GO" id="GO:0005524">
    <property type="term" value="F:ATP binding"/>
    <property type="evidence" value="ECO:0007669"/>
    <property type="project" value="UniProtKB-KW"/>
</dbReference>
<dbReference type="Pfam" id="PF00224">
    <property type="entry name" value="PK"/>
    <property type="match status" value="1"/>
</dbReference>
<evidence type="ECO:0000256" key="14">
    <source>
        <dbReference type="SAM" id="SignalP"/>
    </source>
</evidence>
<dbReference type="GO" id="GO:0030955">
    <property type="term" value="F:potassium ion binding"/>
    <property type="evidence" value="ECO:0007669"/>
    <property type="project" value="InterPro"/>
</dbReference>
<evidence type="ECO:0000259" key="16">
    <source>
        <dbReference type="Pfam" id="PF02887"/>
    </source>
</evidence>
<evidence type="ECO:0000256" key="9">
    <source>
        <dbReference type="ARBA" id="ARBA00022840"/>
    </source>
</evidence>
<dbReference type="FunFam" id="2.40.33.10:FF:000001">
    <property type="entry name" value="Pyruvate kinase"/>
    <property type="match status" value="1"/>
</dbReference>
<dbReference type="NCBIfam" id="TIGR01064">
    <property type="entry name" value="pyruv_kin"/>
    <property type="match status" value="1"/>
</dbReference>
<keyword evidence="6" id="KW-0479">Metal-binding</keyword>
<keyword evidence="11 13" id="KW-0324">Glycolysis</keyword>
<keyword evidence="5 13" id="KW-0808">Transferase</keyword>
<comment type="catalytic activity">
    <reaction evidence="13">
        <text>pyruvate + ATP = phosphoenolpyruvate + ADP + H(+)</text>
        <dbReference type="Rhea" id="RHEA:18157"/>
        <dbReference type="ChEBI" id="CHEBI:15361"/>
        <dbReference type="ChEBI" id="CHEBI:15378"/>
        <dbReference type="ChEBI" id="CHEBI:30616"/>
        <dbReference type="ChEBI" id="CHEBI:58702"/>
        <dbReference type="ChEBI" id="CHEBI:456216"/>
        <dbReference type="EC" id="2.7.1.40"/>
    </reaction>
</comment>
<dbReference type="InterPro" id="IPR015813">
    <property type="entry name" value="Pyrv/PenolPyrv_kinase-like_dom"/>
</dbReference>
<evidence type="ECO:0000256" key="13">
    <source>
        <dbReference type="RuleBase" id="RU000504"/>
    </source>
</evidence>
<dbReference type="GO" id="GO:0004743">
    <property type="term" value="F:pyruvate kinase activity"/>
    <property type="evidence" value="ECO:0007669"/>
    <property type="project" value="UniProtKB-EC"/>
</dbReference>
<name>A0A7S2FZM7_9STRA</name>
<dbReference type="UniPathway" id="UPA00109">
    <property type="reaction ID" value="UER00188"/>
</dbReference>
<comment type="similarity">
    <text evidence="3 13">Belongs to the pyruvate kinase family.</text>
</comment>
<dbReference type="InterPro" id="IPR011037">
    <property type="entry name" value="Pyrv_Knase-like_insert_dom_sf"/>
</dbReference>
<comment type="pathway">
    <text evidence="2 13">Carbohydrate degradation; glycolysis; pyruvate from D-glyceraldehyde 3-phosphate: step 5/5.</text>
</comment>
<feature type="signal peptide" evidence="14">
    <location>
        <begin position="1"/>
        <end position="18"/>
    </location>
</feature>
<dbReference type="InterPro" id="IPR015806">
    <property type="entry name" value="Pyrv_Knase_insert_dom_sf"/>
</dbReference>
<organism evidence="17">
    <name type="scientific">Florenciella parvula</name>
    <dbReference type="NCBI Taxonomy" id="236787"/>
    <lineage>
        <taxon>Eukaryota</taxon>
        <taxon>Sar</taxon>
        <taxon>Stramenopiles</taxon>
        <taxon>Ochrophyta</taxon>
        <taxon>Dictyochophyceae</taxon>
        <taxon>Florenciellales</taxon>
        <taxon>Florenciella</taxon>
    </lineage>
</organism>
<keyword evidence="12" id="KW-0670">Pyruvate</keyword>
<evidence type="ECO:0000256" key="12">
    <source>
        <dbReference type="ARBA" id="ARBA00023317"/>
    </source>
</evidence>
<keyword evidence="10 13" id="KW-0460">Magnesium</keyword>
<feature type="domain" description="Pyruvate kinase C-terminal" evidence="16">
    <location>
        <begin position="447"/>
        <end position="566"/>
    </location>
</feature>
<accession>A0A7S2FZM7</accession>
<dbReference type="Pfam" id="PF02887">
    <property type="entry name" value="PK_C"/>
    <property type="match status" value="1"/>
</dbReference>
<dbReference type="PROSITE" id="PS00110">
    <property type="entry name" value="PYRUVATE_KINASE"/>
    <property type="match status" value="1"/>
</dbReference>
<dbReference type="NCBIfam" id="NF004491">
    <property type="entry name" value="PRK05826.1"/>
    <property type="match status" value="1"/>
</dbReference>
<comment type="cofactor">
    <cofactor evidence="1">
        <name>K(+)</name>
        <dbReference type="ChEBI" id="CHEBI:29103"/>
    </cofactor>
</comment>
<dbReference type="AlphaFoldDB" id="A0A7S2FZM7"/>
<evidence type="ECO:0000256" key="7">
    <source>
        <dbReference type="ARBA" id="ARBA00022741"/>
    </source>
</evidence>
<keyword evidence="8 13" id="KW-0418">Kinase</keyword>
<feature type="chain" id="PRO_5031051278" description="Pyruvate kinase" evidence="14">
    <location>
        <begin position="19"/>
        <end position="594"/>
    </location>
</feature>
<dbReference type="InterPro" id="IPR015793">
    <property type="entry name" value="Pyrv_Knase_brl"/>
</dbReference>
<proteinExistence type="inferred from homology"/>
<keyword evidence="7" id="KW-0547">Nucleotide-binding</keyword>
<dbReference type="InterPro" id="IPR015795">
    <property type="entry name" value="Pyrv_Knase_C"/>
</dbReference>
<reference evidence="17" key="1">
    <citation type="submission" date="2021-01" db="EMBL/GenBank/DDBJ databases">
        <authorList>
            <person name="Corre E."/>
            <person name="Pelletier E."/>
            <person name="Niang G."/>
            <person name="Scheremetjew M."/>
            <person name="Finn R."/>
            <person name="Kale V."/>
            <person name="Holt S."/>
            <person name="Cochrane G."/>
            <person name="Meng A."/>
            <person name="Brown T."/>
            <person name="Cohen L."/>
        </authorList>
    </citation>
    <scope>NUCLEOTIDE SEQUENCE</scope>
    <source>
        <strain evidence="17">RCC1693</strain>
    </source>
</reference>
<evidence type="ECO:0000256" key="2">
    <source>
        <dbReference type="ARBA" id="ARBA00004997"/>
    </source>
</evidence>
<dbReference type="EMBL" id="HBGT01019631">
    <property type="protein sequence ID" value="CAD9422482.1"/>
    <property type="molecule type" value="Transcribed_RNA"/>
</dbReference>
<dbReference type="Gene3D" id="3.20.20.60">
    <property type="entry name" value="Phosphoenolpyruvate-binding domains"/>
    <property type="match status" value="1"/>
</dbReference>
<dbReference type="EC" id="2.7.1.40" evidence="4 13"/>
<keyword evidence="14" id="KW-0732">Signal</keyword>
<dbReference type="InterPro" id="IPR018209">
    <property type="entry name" value="Pyrv_Knase_AS"/>
</dbReference>
<dbReference type="InterPro" id="IPR036918">
    <property type="entry name" value="Pyrv_Knase_C_sf"/>
</dbReference>
<dbReference type="InterPro" id="IPR001697">
    <property type="entry name" value="Pyr_Knase"/>
</dbReference>
<dbReference type="SUPFAM" id="SSF50800">
    <property type="entry name" value="PK beta-barrel domain-like"/>
    <property type="match status" value="1"/>
</dbReference>
<dbReference type="Gene3D" id="3.40.1380.20">
    <property type="entry name" value="Pyruvate kinase, C-terminal domain"/>
    <property type="match status" value="1"/>
</dbReference>
<dbReference type="PANTHER" id="PTHR11817">
    <property type="entry name" value="PYRUVATE KINASE"/>
    <property type="match status" value="1"/>
</dbReference>
<gene>
    <name evidence="17" type="ORF">FPAR1323_LOCUS10317</name>
</gene>